<accession>A0A0A9H5J1</accession>
<sequence length="46" mass="5014">MPCQACLHSSAKLSPLRKVSICCSRVGILFLCGSLSPPMIPYYNLD</sequence>
<reference evidence="1" key="1">
    <citation type="submission" date="2014-09" db="EMBL/GenBank/DDBJ databases">
        <authorList>
            <person name="Magalhaes I.L.F."/>
            <person name="Oliveira U."/>
            <person name="Santos F.R."/>
            <person name="Vidigal T.H.D.A."/>
            <person name="Brescovit A.D."/>
            <person name="Santos A.J."/>
        </authorList>
    </citation>
    <scope>NUCLEOTIDE SEQUENCE</scope>
    <source>
        <tissue evidence="1">Shoot tissue taken approximately 20 cm above the soil surface</tissue>
    </source>
</reference>
<name>A0A0A9H5J1_ARUDO</name>
<evidence type="ECO:0000313" key="1">
    <source>
        <dbReference type="EMBL" id="JAE32490.1"/>
    </source>
</evidence>
<protein>
    <submittedName>
        <fullName evidence="1">Uncharacterized protein</fullName>
    </submittedName>
</protein>
<reference evidence="1" key="2">
    <citation type="journal article" date="2015" name="Data Brief">
        <title>Shoot transcriptome of the giant reed, Arundo donax.</title>
        <authorList>
            <person name="Barrero R.A."/>
            <person name="Guerrero F.D."/>
            <person name="Moolhuijzen P."/>
            <person name="Goolsby J.A."/>
            <person name="Tidwell J."/>
            <person name="Bellgard S.E."/>
            <person name="Bellgard M.I."/>
        </authorList>
    </citation>
    <scope>NUCLEOTIDE SEQUENCE</scope>
    <source>
        <tissue evidence="1">Shoot tissue taken approximately 20 cm above the soil surface</tissue>
    </source>
</reference>
<dbReference type="AlphaFoldDB" id="A0A0A9H5J1"/>
<organism evidence="1">
    <name type="scientific">Arundo donax</name>
    <name type="common">Giant reed</name>
    <name type="synonym">Donax arundinaceus</name>
    <dbReference type="NCBI Taxonomy" id="35708"/>
    <lineage>
        <taxon>Eukaryota</taxon>
        <taxon>Viridiplantae</taxon>
        <taxon>Streptophyta</taxon>
        <taxon>Embryophyta</taxon>
        <taxon>Tracheophyta</taxon>
        <taxon>Spermatophyta</taxon>
        <taxon>Magnoliopsida</taxon>
        <taxon>Liliopsida</taxon>
        <taxon>Poales</taxon>
        <taxon>Poaceae</taxon>
        <taxon>PACMAD clade</taxon>
        <taxon>Arundinoideae</taxon>
        <taxon>Arundineae</taxon>
        <taxon>Arundo</taxon>
    </lineage>
</organism>
<proteinExistence type="predicted"/>
<dbReference type="EMBL" id="GBRH01165406">
    <property type="protein sequence ID" value="JAE32490.1"/>
    <property type="molecule type" value="Transcribed_RNA"/>
</dbReference>